<dbReference type="GO" id="GO:0051604">
    <property type="term" value="P:protein maturation"/>
    <property type="evidence" value="ECO:0007669"/>
    <property type="project" value="TreeGrafter"/>
</dbReference>
<evidence type="ECO:0000313" key="11">
    <source>
        <dbReference type="Proteomes" id="UP000525565"/>
    </source>
</evidence>
<feature type="site" description="Cleavage; by autolysis" evidence="8">
    <location>
        <begin position="233"/>
        <end position="234"/>
    </location>
</feature>
<organism evidence="10 11">
    <name type="scientific">Asarcornis scutulata</name>
    <dbReference type="NCBI Taxonomy" id="75869"/>
    <lineage>
        <taxon>Eukaryota</taxon>
        <taxon>Metazoa</taxon>
        <taxon>Chordata</taxon>
        <taxon>Craniata</taxon>
        <taxon>Vertebrata</taxon>
        <taxon>Euteleostomi</taxon>
        <taxon>Archelosauria</taxon>
        <taxon>Archosauria</taxon>
        <taxon>Dinosauria</taxon>
        <taxon>Saurischia</taxon>
        <taxon>Theropoda</taxon>
        <taxon>Coelurosauria</taxon>
        <taxon>Aves</taxon>
        <taxon>Neognathae</taxon>
        <taxon>Galloanserae</taxon>
        <taxon>Anseriformes</taxon>
        <taxon>Anatidae</taxon>
        <taxon>Anatinae</taxon>
        <taxon>Asarcornis</taxon>
    </lineage>
</organism>
<name>A0A7K7KTB9_9AVES</name>
<dbReference type="GO" id="GO:0005829">
    <property type="term" value="C:cytosol"/>
    <property type="evidence" value="ECO:0007669"/>
    <property type="project" value="UniProtKB-ARBA"/>
</dbReference>
<gene>
    <name evidence="10" type="primary">Tasp1</name>
    <name evidence="10" type="ORF">ASASCU_R02930</name>
</gene>
<dbReference type="AlphaFoldDB" id="A0A7K7KTB9"/>
<dbReference type="InterPro" id="IPR000246">
    <property type="entry name" value="Peptidase_T2"/>
</dbReference>
<evidence type="ECO:0000256" key="8">
    <source>
        <dbReference type="PIRSR" id="PIRSR600246-3"/>
    </source>
</evidence>
<keyword evidence="11" id="KW-1185">Reference proteome</keyword>
<dbReference type="PANTHER" id="PTHR10188:SF8">
    <property type="entry name" value="THREONINE ASPARTASE 1"/>
    <property type="match status" value="1"/>
</dbReference>
<comment type="subunit">
    <text evidence="5">Intramolecular proteolysis generates 2 subunits, alpha and beta, which reassemble through a non-covalent association to form the fully active enzyme.</text>
</comment>
<dbReference type="InterPro" id="IPR037464">
    <property type="entry name" value="Taspase1"/>
</dbReference>
<proteinExistence type="inferred from homology"/>
<comment type="caution">
    <text evidence="10">The sequence shown here is derived from an EMBL/GenBank/DDBJ whole genome shotgun (WGS) entry which is preliminary data.</text>
</comment>
<protein>
    <recommendedName>
        <fullName evidence="6">Threonine aspartase 1</fullName>
    </recommendedName>
</protein>
<dbReference type="Pfam" id="PF01112">
    <property type="entry name" value="Asparaginase_2"/>
    <property type="match status" value="1"/>
</dbReference>
<dbReference type="FunFam" id="3.60.20.30:FF:000002">
    <property type="entry name" value="Taspase, threonine aspartase, 1"/>
    <property type="match status" value="1"/>
</dbReference>
<accession>A0A7K7KTB9</accession>
<dbReference type="SUPFAM" id="SSF56235">
    <property type="entry name" value="N-terminal nucleophile aminohydrolases (Ntn hydrolases)"/>
    <property type="match status" value="1"/>
</dbReference>
<dbReference type="GO" id="GO:0004298">
    <property type="term" value="F:threonine-type endopeptidase activity"/>
    <property type="evidence" value="ECO:0007669"/>
    <property type="project" value="InterPro"/>
</dbReference>
<evidence type="ECO:0000256" key="2">
    <source>
        <dbReference type="ARBA" id="ARBA00022670"/>
    </source>
</evidence>
<evidence type="ECO:0000256" key="3">
    <source>
        <dbReference type="ARBA" id="ARBA00022801"/>
    </source>
</evidence>
<reference evidence="10 11" key="1">
    <citation type="submission" date="2019-09" db="EMBL/GenBank/DDBJ databases">
        <title>Bird 10,000 Genomes (B10K) Project - Family phase.</title>
        <authorList>
            <person name="Zhang G."/>
        </authorList>
    </citation>
    <scope>NUCLEOTIDE SEQUENCE [LARGE SCALE GENOMIC DNA]</scope>
    <source>
        <strain evidence="10">OUT-0051</strain>
        <tissue evidence="10">Kidney</tissue>
    </source>
</reference>
<feature type="non-terminal residue" evidence="10">
    <location>
        <position position="418"/>
    </location>
</feature>
<feature type="non-terminal residue" evidence="10">
    <location>
        <position position="1"/>
    </location>
</feature>
<dbReference type="InterPro" id="IPR029055">
    <property type="entry name" value="Ntn_hydrolases_N"/>
</dbReference>
<evidence type="ECO:0000256" key="6">
    <source>
        <dbReference type="ARBA" id="ARBA00072949"/>
    </source>
</evidence>
<keyword evidence="4" id="KW-0865">Zymogen</keyword>
<evidence type="ECO:0000256" key="1">
    <source>
        <dbReference type="ARBA" id="ARBA00010872"/>
    </source>
</evidence>
<sequence>TIMEKGISSIEVLPSKSSQVTAVKVVVKEPETKQTQRGKRVGFVLVHAGAGYHSESKAKEYKHVCKRACQKAIEKLQAGALATDAVTAALIELEDSPFTNAGMGSNLNLLGEIECDASIMDGKSLNFGAVGALSGIKNPVSVANRLLCEGQKGKLSAGRIPPCFLVGEGAFRWAVDHGIPACPPGIMATRFSLAAFKRNKRKLELAEKVETDLIQLKKRRQSNEKENDSGTLDTVGAVVVDQEGNVAAAVSSGGLALKHPGRVGQAALYGCGCWAENTGAHTPYSTAVSTSGICYFYKYFKTLLSLCNLFTKTNPTANNSPQQFCPGSPFLANEDGVLGGVIVLRSCRCSAETESSQEKPTLLVEFLWSHTTESMCVGYMSAQDGKAKTHISRLPPGAVAGQSVAIEGGVCRLESPES</sequence>
<feature type="coiled-coil region" evidence="9">
    <location>
        <begin position="199"/>
        <end position="226"/>
    </location>
</feature>
<evidence type="ECO:0000256" key="9">
    <source>
        <dbReference type="SAM" id="Coils"/>
    </source>
</evidence>
<comment type="similarity">
    <text evidence="1">Belongs to the Ntn-hydrolase family.</text>
</comment>
<evidence type="ECO:0000313" key="10">
    <source>
        <dbReference type="EMBL" id="NWZ21773.1"/>
    </source>
</evidence>
<dbReference type="EMBL" id="VZSO01000063">
    <property type="protein sequence ID" value="NWZ21773.1"/>
    <property type="molecule type" value="Genomic_DNA"/>
</dbReference>
<keyword evidence="2" id="KW-0645">Protease</keyword>
<dbReference type="Proteomes" id="UP000525565">
    <property type="component" value="Unassembled WGS sequence"/>
</dbReference>
<evidence type="ECO:0000256" key="5">
    <source>
        <dbReference type="ARBA" id="ARBA00063375"/>
    </source>
</evidence>
<dbReference type="CDD" id="cd04514">
    <property type="entry name" value="Taspase1_like"/>
    <property type="match status" value="1"/>
</dbReference>
<keyword evidence="3" id="KW-0378">Hydrolase</keyword>
<evidence type="ECO:0000256" key="7">
    <source>
        <dbReference type="PIRSR" id="PIRSR600246-1"/>
    </source>
</evidence>
<dbReference type="Gene3D" id="3.60.20.30">
    <property type="entry name" value="(Glycosyl)asparaginase"/>
    <property type="match status" value="1"/>
</dbReference>
<feature type="active site" description="Nucleophile" evidence="7">
    <location>
        <position position="234"/>
    </location>
</feature>
<dbReference type="PANTHER" id="PTHR10188">
    <property type="entry name" value="L-ASPARAGINASE"/>
    <property type="match status" value="1"/>
</dbReference>
<dbReference type="GO" id="GO:0006508">
    <property type="term" value="P:proteolysis"/>
    <property type="evidence" value="ECO:0007669"/>
    <property type="project" value="UniProtKB-KW"/>
</dbReference>
<keyword evidence="9" id="KW-0175">Coiled coil</keyword>
<evidence type="ECO:0000256" key="4">
    <source>
        <dbReference type="ARBA" id="ARBA00023145"/>
    </source>
</evidence>